<name>A0A972F738_9RHOO</name>
<proteinExistence type="predicted"/>
<reference evidence="1" key="1">
    <citation type="submission" date="2019-12" db="EMBL/GenBank/DDBJ databases">
        <title>Comparative genomics gives insights into the taxonomy of the Azoarcus-Aromatoleum group and reveals separate origins of nif in the plant-associated Azoarcus and non-plant-associated Aromatoleum sub-groups.</title>
        <authorList>
            <person name="Lafos M."/>
            <person name="Maluk M."/>
            <person name="Batista M."/>
            <person name="Junghare M."/>
            <person name="Carmona M."/>
            <person name="Faoro H."/>
            <person name="Cruz L.M."/>
            <person name="Battistoni F."/>
            <person name="De Souza E."/>
            <person name="Pedrosa F."/>
            <person name="Chen W.-M."/>
            <person name="Poole P.S."/>
            <person name="Dixon R.A."/>
            <person name="James E.K."/>
        </authorList>
    </citation>
    <scope>NUCLEOTIDE SEQUENCE</scope>
    <source>
        <strain evidence="1">NSC3</strain>
    </source>
</reference>
<dbReference type="InterPro" id="IPR029063">
    <property type="entry name" value="SAM-dependent_MTases_sf"/>
</dbReference>
<keyword evidence="2" id="KW-1185">Reference proteome</keyword>
<dbReference type="CDD" id="cd02440">
    <property type="entry name" value="AdoMet_MTases"/>
    <property type="match status" value="1"/>
</dbReference>
<dbReference type="Pfam" id="PF13489">
    <property type="entry name" value="Methyltransf_23"/>
    <property type="match status" value="1"/>
</dbReference>
<keyword evidence="1" id="KW-0489">Methyltransferase</keyword>
<gene>
    <name evidence="1" type="ORF">GPA21_06900</name>
</gene>
<dbReference type="EMBL" id="WTVM01000030">
    <property type="protein sequence ID" value="NMG02697.1"/>
    <property type="molecule type" value="Genomic_DNA"/>
</dbReference>
<dbReference type="AlphaFoldDB" id="A0A972F738"/>
<protein>
    <submittedName>
        <fullName evidence="1">Methyltransferase domain-containing protein</fullName>
    </submittedName>
</protein>
<keyword evidence="1" id="KW-0808">Transferase</keyword>
<dbReference type="RefSeq" id="WP_168987478.1">
    <property type="nucleotide sequence ID" value="NZ_CAWPHM010000233.1"/>
</dbReference>
<evidence type="ECO:0000313" key="1">
    <source>
        <dbReference type="EMBL" id="NMG02697.1"/>
    </source>
</evidence>
<dbReference type="GO" id="GO:0008168">
    <property type="term" value="F:methyltransferase activity"/>
    <property type="evidence" value="ECO:0007669"/>
    <property type="project" value="UniProtKB-KW"/>
</dbReference>
<sequence>MHSRELGLVLAQQLLDVDDLHYGWWEEGEQPTIGKLRDAQERYSQRLVEMVERHCPGGGRVLDVGCGTGNLMEKMLGHGFEVDGVIPAPWLEQRVHERIARLQPAYRPTVFPCMFEKMPASAAERPYDIVLFSESFQYIPLADSLPTIRRLLKPGGKVVVCDFFKTEHHGDGQPGDKSFGGGHKLDRFYAALGEHRFALEHDEDITRFISPSVALVDEMLRKRIAPACGSIDRYITARVPRLRRFVGWLLRKKLAKLHYKYLEENRTQAVFERYKSYRLLVLKPE</sequence>
<organism evidence="1 2">
    <name type="scientific">Azoarcus taiwanensis</name>
    <dbReference type="NCBI Taxonomy" id="666964"/>
    <lineage>
        <taxon>Bacteria</taxon>
        <taxon>Pseudomonadati</taxon>
        <taxon>Pseudomonadota</taxon>
        <taxon>Betaproteobacteria</taxon>
        <taxon>Rhodocyclales</taxon>
        <taxon>Zoogloeaceae</taxon>
        <taxon>Azoarcus</taxon>
    </lineage>
</organism>
<dbReference type="Proteomes" id="UP000599523">
    <property type="component" value="Unassembled WGS sequence"/>
</dbReference>
<dbReference type="GO" id="GO:0032259">
    <property type="term" value="P:methylation"/>
    <property type="evidence" value="ECO:0007669"/>
    <property type="project" value="UniProtKB-KW"/>
</dbReference>
<dbReference type="Gene3D" id="3.40.50.150">
    <property type="entry name" value="Vaccinia Virus protein VP39"/>
    <property type="match status" value="1"/>
</dbReference>
<evidence type="ECO:0000313" key="2">
    <source>
        <dbReference type="Proteomes" id="UP000599523"/>
    </source>
</evidence>
<dbReference type="SUPFAM" id="SSF53335">
    <property type="entry name" value="S-adenosyl-L-methionine-dependent methyltransferases"/>
    <property type="match status" value="1"/>
</dbReference>
<accession>A0A972F738</accession>
<comment type="caution">
    <text evidence="1">The sequence shown here is derived from an EMBL/GenBank/DDBJ whole genome shotgun (WGS) entry which is preliminary data.</text>
</comment>